<dbReference type="InterPro" id="IPR028357">
    <property type="entry name" value="UDPglc_DH_bac"/>
</dbReference>
<evidence type="ECO:0000313" key="10">
    <source>
        <dbReference type="Proteomes" id="UP001501612"/>
    </source>
</evidence>
<dbReference type="InterPro" id="IPR008927">
    <property type="entry name" value="6-PGluconate_DH-like_C_sf"/>
</dbReference>
<dbReference type="SUPFAM" id="SSF52413">
    <property type="entry name" value="UDP-glucose/GDP-mannose dehydrogenase C-terminal domain"/>
    <property type="match status" value="1"/>
</dbReference>
<dbReference type="EC" id="1.1.1.22" evidence="3 7"/>
<evidence type="ECO:0000259" key="8">
    <source>
        <dbReference type="SMART" id="SM00984"/>
    </source>
</evidence>
<evidence type="ECO:0000256" key="3">
    <source>
        <dbReference type="ARBA" id="ARBA00012954"/>
    </source>
</evidence>
<dbReference type="RefSeq" id="WP_344007107.1">
    <property type="nucleotide sequence ID" value="NZ_BAAAMY010000005.1"/>
</dbReference>
<comment type="caution">
    <text evidence="9">The sequence shown here is derived from an EMBL/GenBank/DDBJ whole genome shotgun (WGS) entry which is preliminary data.</text>
</comment>
<evidence type="ECO:0000256" key="2">
    <source>
        <dbReference type="ARBA" id="ARBA00006601"/>
    </source>
</evidence>
<dbReference type="Pfam" id="PF03721">
    <property type="entry name" value="UDPG_MGDP_dh_N"/>
    <property type="match status" value="1"/>
</dbReference>
<dbReference type="SUPFAM" id="SSF51735">
    <property type="entry name" value="NAD(P)-binding Rossmann-fold domains"/>
    <property type="match status" value="1"/>
</dbReference>
<accession>A0ABP5ASX1</accession>
<dbReference type="InterPro" id="IPR014026">
    <property type="entry name" value="UDP-Glc/GDP-Man_DH_dimer"/>
</dbReference>
<evidence type="ECO:0000313" key="9">
    <source>
        <dbReference type="EMBL" id="GAA1920108.1"/>
    </source>
</evidence>
<sequence length="451" mass="48332">MDSGRTERARLSVFGLGYVGCVSAACFAERGHRVVGVDVDEAKTALLAQGVSPIVEERIADVVAEVVGDGRLSVTSDLAQAVHDTDVSLVCVGTPSTRGGRLSTEYLERVTEQIGAALATKLATEDAWHTVVYRSTMLPGTCTDLLVPILEELSGKRAGVDFGVCVNPEFLREGSSVRDFHDPPKTVVGQSDERAGADVMALYDGLPGPRFAVPIGVAEMTKYVDNSFHALKVAFGNEVGAVCASLGVDSHDVMEIFLADTKLNISGAYLRPGYAFGGSCLPKDVRALTHVARSRDVTVPLLDHVLPSNEAHVDRAVETVVGLGHRRIGMFGLTFKAGTDDLRESPLVELVERLIGKGHDVRVHDSVLVLARLLGANRAFVDDRLPHLAQVLVDDPGEVAAHGGTVIVGSRDEQTLTALEGLRDDVQVVDLVRLPMDTRRSLGHRYHAIAW</sequence>
<protein>
    <recommendedName>
        <fullName evidence="3 7">UDP-glucose 6-dehydrogenase</fullName>
        <ecNumber evidence="3 7">1.1.1.22</ecNumber>
    </recommendedName>
</protein>
<dbReference type="PIRSF" id="PIRSF000124">
    <property type="entry name" value="UDPglc_GDPman_dh"/>
    <property type="match status" value="1"/>
</dbReference>
<organism evidence="9 10">
    <name type="scientific">Nocardioides lentus</name>
    <dbReference type="NCBI Taxonomy" id="338077"/>
    <lineage>
        <taxon>Bacteria</taxon>
        <taxon>Bacillati</taxon>
        <taxon>Actinomycetota</taxon>
        <taxon>Actinomycetes</taxon>
        <taxon>Propionibacteriales</taxon>
        <taxon>Nocardioidaceae</taxon>
        <taxon>Nocardioides</taxon>
    </lineage>
</organism>
<proteinExistence type="inferred from homology"/>
<evidence type="ECO:0000256" key="1">
    <source>
        <dbReference type="ARBA" id="ARBA00004701"/>
    </source>
</evidence>
<dbReference type="PANTHER" id="PTHR43750:SF1">
    <property type="entry name" value="GDP-MANNOSE 6-DEHYDROGENASE"/>
    <property type="match status" value="1"/>
</dbReference>
<dbReference type="InterPro" id="IPR017476">
    <property type="entry name" value="UDP-Glc/GDP-Man"/>
</dbReference>
<keyword evidence="5 7" id="KW-0520">NAD</keyword>
<dbReference type="InterPro" id="IPR014027">
    <property type="entry name" value="UDP-Glc/GDP-Man_DH_C"/>
</dbReference>
<dbReference type="PROSITE" id="PS51257">
    <property type="entry name" value="PROKAR_LIPOPROTEIN"/>
    <property type="match status" value="1"/>
</dbReference>
<dbReference type="Pfam" id="PF00984">
    <property type="entry name" value="UDPG_MGDP_dh"/>
    <property type="match status" value="1"/>
</dbReference>
<dbReference type="PANTHER" id="PTHR43750">
    <property type="entry name" value="UDP-GLUCOSE 6-DEHYDROGENASE TUAD"/>
    <property type="match status" value="1"/>
</dbReference>
<dbReference type="EMBL" id="BAAAMY010000005">
    <property type="protein sequence ID" value="GAA1920108.1"/>
    <property type="molecule type" value="Genomic_DNA"/>
</dbReference>
<keyword evidence="10" id="KW-1185">Reference proteome</keyword>
<comment type="similarity">
    <text evidence="2 7">Belongs to the UDP-glucose/GDP-mannose dehydrogenase family.</text>
</comment>
<evidence type="ECO:0000256" key="7">
    <source>
        <dbReference type="PIRNR" id="PIRNR000124"/>
    </source>
</evidence>
<dbReference type="Gene3D" id="1.20.5.170">
    <property type="match status" value="1"/>
</dbReference>
<evidence type="ECO:0000256" key="5">
    <source>
        <dbReference type="ARBA" id="ARBA00023027"/>
    </source>
</evidence>
<dbReference type="InterPro" id="IPR001732">
    <property type="entry name" value="UDP-Glc/GDP-Man_DH_N"/>
</dbReference>
<dbReference type="PIRSF" id="PIRSF500134">
    <property type="entry name" value="UDPglc_DH_bac"/>
    <property type="match status" value="1"/>
</dbReference>
<name>A0ABP5ASX1_9ACTN</name>
<keyword evidence="4 7" id="KW-0560">Oxidoreductase</keyword>
<comment type="pathway">
    <text evidence="1">Nucleotide-sugar biosynthesis; UDP-alpha-D-glucuronate biosynthesis; UDP-alpha-D-glucuronate from UDP-alpha-D-glucose: step 1/1.</text>
</comment>
<dbReference type="Proteomes" id="UP001501612">
    <property type="component" value="Unassembled WGS sequence"/>
</dbReference>
<dbReference type="SUPFAM" id="SSF48179">
    <property type="entry name" value="6-phosphogluconate dehydrogenase C-terminal domain-like"/>
    <property type="match status" value="1"/>
</dbReference>
<dbReference type="InterPro" id="IPR036220">
    <property type="entry name" value="UDP-Glc/GDP-Man_DH_C_sf"/>
</dbReference>
<dbReference type="Pfam" id="PF03720">
    <property type="entry name" value="UDPG_MGDP_dh_C"/>
    <property type="match status" value="1"/>
</dbReference>
<feature type="domain" description="UDP-glucose/GDP-mannose dehydrogenase C-terminal" evidence="8">
    <location>
        <begin position="329"/>
        <end position="410"/>
    </location>
</feature>
<dbReference type="InterPro" id="IPR036291">
    <property type="entry name" value="NAD(P)-bd_dom_sf"/>
</dbReference>
<dbReference type="SMART" id="SM00984">
    <property type="entry name" value="UDPG_MGDP_dh_C"/>
    <property type="match status" value="1"/>
</dbReference>
<reference evidence="10" key="1">
    <citation type="journal article" date="2019" name="Int. J. Syst. Evol. Microbiol.">
        <title>The Global Catalogue of Microorganisms (GCM) 10K type strain sequencing project: providing services to taxonomists for standard genome sequencing and annotation.</title>
        <authorList>
            <consortium name="The Broad Institute Genomics Platform"/>
            <consortium name="The Broad Institute Genome Sequencing Center for Infectious Disease"/>
            <person name="Wu L."/>
            <person name="Ma J."/>
        </authorList>
    </citation>
    <scope>NUCLEOTIDE SEQUENCE [LARGE SCALE GENOMIC DNA]</scope>
    <source>
        <strain evidence="10">JCM 14046</strain>
    </source>
</reference>
<comment type="catalytic activity">
    <reaction evidence="6 7">
        <text>UDP-alpha-D-glucose + 2 NAD(+) + H2O = UDP-alpha-D-glucuronate + 2 NADH + 3 H(+)</text>
        <dbReference type="Rhea" id="RHEA:23596"/>
        <dbReference type="ChEBI" id="CHEBI:15377"/>
        <dbReference type="ChEBI" id="CHEBI:15378"/>
        <dbReference type="ChEBI" id="CHEBI:57540"/>
        <dbReference type="ChEBI" id="CHEBI:57945"/>
        <dbReference type="ChEBI" id="CHEBI:58052"/>
        <dbReference type="ChEBI" id="CHEBI:58885"/>
        <dbReference type="EC" id="1.1.1.22"/>
    </reaction>
</comment>
<dbReference type="Gene3D" id="3.40.50.720">
    <property type="entry name" value="NAD(P)-binding Rossmann-like Domain"/>
    <property type="match status" value="2"/>
</dbReference>
<dbReference type="NCBIfam" id="TIGR03026">
    <property type="entry name" value="NDP-sugDHase"/>
    <property type="match status" value="1"/>
</dbReference>
<evidence type="ECO:0000256" key="6">
    <source>
        <dbReference type="ARBA" id="ARBA00047473"/>
    </source>
</evidence>
<gene>
    <name evidence="9" type="ORF">GCM10009737_22030</name>
</gene>
<evidence type="ECO:0000256" key="4">
    <source>
        <dbReference type="ARBA" id="ARBA00023002"/>
    </source>
</evidence>